<comment type="caution">
    <text evidence="2">The sequence shown here is derived from an EMBL/GenBank/DDBJ whole genome shotgun (WGS) entry which is preliminary data.</text>
</comment>
<dbReference type="EMBL" id="BTSX01000005">
    <property type="protein sequence ID" value="GMS98713.1"/>
    <property type="molecule type" value="Genomic_DNA"/>
</dbReference>
<protein>
    <submittedName>
        <fullName evidence="2">Uncharacterized protein</fullName>
    </submittedName>
</protein>
<name>A0AAV5TVZ0_9BILA</name>
<accession>A0AAV5TVZ0</accession>
<feature type="compositionally biased region" description="Low complexity" evidence="1">
    <location>
        <begin position="25"/>
        <end position="35"/>
    </location>
</feature>
<dbReference type="Proteomes" id="UP001432027">
    <property type="component" value="Unassembled WGS sequence"/>
</dbReference>
<proteinExistence type="predicted"/>
<evidence type="ECO:0000313" key="3">
    <source>
        <dbReference type="Proteomes" id="UP001432027"/>
    </source>
</evidence>
<sequence>QPLPSSFSSLSSPKKEDKVIPPPQSTSTSRPQSTQVGTANMKSEKRRERLSNFAPMTYGWLLHLDSLSRSNNANLTKMVEGEIVSVSEGNVERRKLSNKMKRVK</sequence>
<organism evidence="2 3">
    <name type="scientific">Pristionchus entomophagus</name>
    <dbReference type="NCBI Taxonomy" id="358040"/>
    <lineage>
        <taxon>Eukaryota</taxon>
        <taxon>Metazoa</taxon>
        <taxon>Ecdysozoa</taxon>
        <taxon>Nematoda</taxon>
        <taxon>Chromadorea</taxon>
        <taxon>Rhabditida</taxon>
        <taxon>Rhabditina</taxon>
        <taxon>Diplogasteromorpha</taxon>
        <taxon>Diplogasteroidea</taxon>
        <taxon>Neodiplogasteridae</taxon>
        <taxon>Pristionchus</taxon>
    </lineage>
</organism>
<evidence type="ECO:0000256" key="1">
    <source>
        <dbReference type="SAM" id="MobiDB-lite"/>
    </source>
</evidence>
<dbReference type="AlphaFoldDB" id="A0AAV5TVZ0"/>
<keyword evidence="3" id="KW-1185">Reference proteome</keyword>
<reference evidence="2" key="1">
    <citation type="submission" date="2023-10" db="EMBL/GenBank/DDBJ databases">
        <title>Genome assembly of Pristionchus species.</title>
        <authorList>
            <person name="Yoshida K."/>
            <person name="Sommer R.J."/>
        </authorList>
    </citation>
    <scope>NUCLEOTIDE SEQUENCE</scope>
    <source>
        <strain evidence="2">RS0144</strain>
    </source>
</reference>
<feature type="non-terminal residue" evidence="2">
    <location>
        <position position="1"/>
    </location>
</feature>
<feature type="non-terminal residue" evidence="2">
    <location>
        <position position="104"/>
    </location>
</feature>
<feature type="compositionally biased region" description="Low complexity" evidence="1">
    <location>
        <begin position="1"/>
        <end position="12"/>
    </location>
</feature>
<evidence type="ECO:0000313" key="2">
    <source>
        <dbReference type="EMBL" id="GMS98713.1"/>
    </source>
</evidence>
<gene>
    <name evidence="2" type="ORF">PENTCL1PPCAC_20888</name>
</gene>
<feature type="region of interest" description="Disordered" evidence="1">
    <location>
        <begin position="1"/>
        <end position="50"/>
    </location>
</feature>